<evidence type="ECO:0000256" key="1">
    <source>
        <dbReference type="SAM" id="MobiDB-lite"/>
    </source>
</evidence>
<keyword evidence="3" id="KW-1185">Reference proteome</keyword>
<reference evidence="2 3" key="2">
    <citation type="submission" date="2019-01" db="EMBL/GenBank/DDBJ databases">
        <title>The decoding of complex shrimp genome reveals the adaptation for benthos swimmer, frequently molting mechanism and breeding impact on genome.</title>
        <authorList>
            <person name="Sun Y."/>
            <person name="Gao Y."/>
            <person name="Yu Y."/>
        </authorList>
    </citation>
    <scope>NUCLEOTIDE SEQUENCE [LARGE SCALE GENOMIC DNA]</scope>
    <source>
        <tissue evidence="2">Muscle</tissue>
    </source>
</reference>
<name>A0A423SCT1_PENVA</name>
<evidence type="ECO:0000313" key="2">
    <source>
        <dbReference type="EMBL" id="ROT61953.1"/>
    </source>
</evidence>
<dbReference type="EMBL" id="QCYY01003908">
    <property type="protein sequence ID" value="ROT61953.1"/>
    <property type="molecule type" value="Genomic_DNA"/>
</dbReference>
<feature type="region of interest" description="Disordered" evidence="1">
    <location>
        <begin position="1"/>
        <end position="20"/>
    </location>
</feature>
<dbReference type="AlphaFoldDB" id="A0A423SCT1"/>
<evidence type="ECO:0000313" key="3">
    <source>
        <dbReference type="Proteomes" id="UP000283509"/>
    </source>
</evidence>
<reference evidence="2 3" key="1">
    <citation type="submission" date="2018-04" db="EMBL/GenBank/DDBJ databases">
        <authorList>
            <person name="Zhang X."/>
            <person name="Yuan J."/>
            <person name="Li F."/>
            <person name="Xiang J."/>
        </authorList>
    </citation>
    <scope>NUCLEOTIDE SEQUENCE [LARGE SCALE GENOMIC DNA]</scope>
    <source>
        <tissue evidence="2">Muscle</tissue>
    </source>
</reference>
<sequence>MALLGRDRPRPRKPPASLRRLPRTDSLAPIAWPLRCSRGSHCTLRSMTSDKTSLSLLSSPLFHPHFPPCFALSALLSLDLSLPLPHSPPLSLIPLPRSPPHLSPLPSLLSFPRSSHLSLPLLSRTLSYPNPSPPLPIYPSVHIHPSPPTSLPFTHLLLPHKFLLLFFSSSPPPPSFNSSSFFLFSPLFPFPFPSSLLSSSLSFRLHPLVPQNACPLITGIMLPSIRKVGTRRPSEFLRHEPAAPCLPPPFSTFLARTMTTADLPRVKLGAYTGSSSLTCVRRLFSYFSSFSLLSAYSPTLASLLFSLSLSILSSSLSSSLPLSPAPYPPLLISISPSLLTSLPYPPPRRLSLTLSLLLTPFSLSLHPHLSPATQLSPLCALLPPSLSLPSTEAASLPLLLSHFPLHATSSLVVSHFSAGCHLEADEQSLSNRASSVSAHSTAHRSRSI</sequence>
<proteinExistence type="predicted"/>
<accession>A0A423SCT1</accession>
<organism evidence="2 3">
    <name type="scientific">Penaeus vannamei</name>
    <name type="common">Whiteleg shrimp</name>
    <name type="synonym">Litopenaeus vannamei</name>
    <dbReference type="NCBI Taxonomy" id="6689"/>
    <lineage>
        <taxon>Eukaryota</taxon>
        <taxon>Metazoa</taxon>
        <taxon>Ecdysozoa</taxon>
        <taxon>Arthropoda</taxon>
        <taxon>Crustacea</taxon>
        <taxon>Multicrustacea</taxon>
        <taxon>Malacostraca</taxon>
        <taxon>Eumalacostraca</taxon>
        <taxon>Eucarida</taxon>
        <taxon>Decapoda</taxon>
        <taxon>Dendrobranchiata</taxon>
        <taxon>Penaeoidea</taxon>
        <taxon>Penaeidae</taxon>
        <taxon>Penaeus</taxon>
    </lineage>
</organism>
<dbReference type="Proteomes" id="UP000283509">
    <property type="component" value="Unassembled WGS sequence"/>
</dbReference>
<gene>
    <name evidence="2" type="ORF">C7M84_020224</name>
</gene>
<protein>
    <submittedName>
        <fullName evidence="2">Uncharacterized protein</fullName>
    </submittedName>
</protein>
<comment type="caution">
    <text evidence="2">The sequence shown here is derived from an EMBL/GenBank/DDBJ whole genome shotgun (WGS) entry which is preliminary data.</text>
</comment>